<organism evidence="1 2">
    <name type="scientific">Flavobacterium aquatile LMG 4008 = ATCC 11947</name>
    <dbReference type="NCBI Taxonomy" id="1453498"/>
    <lineage>
        <taxon>Bacteria</taxon>
        <taxon>Pseudomonadati</taxon>
        <taxon>Bacteroidota</taxon>
        <taxon>Flavobacteriia</taxon>
        <taxon>Flavobacteriales</taxon>
        <taxon>Flavobacteriaceae</taxon>
        <taxon>Flavobacterium</taxon>
    </lineage>
</organism>
<protein>
    <submittedName>
        <fullName evidence="1">Uncharacterized protein</fullName>
    </submittedName>
</protein>
<dbReference type="AlphaFoldDB" id="A0A095SVX2"/>
<reference evidence="1 2" key="1">
    <citation type="submission" date="2014-09" db="EMBL/GenBank/DDBJ databases">
        <title>Whole Genome Shotgun of Flavobacterium aquatile LMG 4008.</title>
        <authorList>
            <person name="Gale A.N."/>
            <person name="Pipes S.E."/>
            <person name="Newman J.D."/>
        </authorList>
    </citation>
    <scope>NUCLEOTIDE SEQUENCE [LARGE SCALE GENOMIC DNA]</scope>
    <source>
        <strain evidence="1 2">LMG 4008</strain>
    </source>
</reference>
<accession>A0A095SVX2</accession>
<dbReference type="EMBL" id="JRHH01000002">
    <property type="protein sequence ID" value="KGD68742.1"/>
    <property type="molecule type" value="Genomic_DNA"/>
</dbReference>
<proteinExistence type="predicted"/>
<sequence>MVNGEWLIFHASYCLFHVERLQKFNQDCLLALIEVESSRFFIGTWNGKQELPLLKTPKRFAPKTVNVPRETS</sequence>
<gene>
    <name evidence="1" type="ORF">LG45_03605</name>
</gene>
<name>A0A095SVX2_9FLAO</name>
<evidence type="ECO:0000313" key="1">
    <source>
        <dbReference type="EMBL" id="KGD68742.1"/>
    </source>
</evidence>
<comment type="caution">
    <text evidence="1">The sequence shown here is derived from an EMBL/GenBank/DDBJ whole genome shotgun (WGS) entry which is preliminary data.</text>
</comment>
<evidence type="ECO:0000313" key="2">
    <source>
        <dbReference type="Proteomes" id="UP000029554"/>
    </source>
</evidence>
<keyword evidence="2" id="KW-1185">Reference proteome</keyword>
<dbReference type="Proteomes" id="UP000029554">
    <property type="component" value="Unassembled WGS sequence"/>
</dbReference>